<sequence length="75" mass="8987">MVWIFFDGNFPQWLAKFSTEILNRPAGRKSVGRRRWEYGHGEFKLRRLLERRRFTRIHSDDSEDEPAPMLPPITA</sequence>
<gene>
    <name evidence="1" type="primary">jg13581</name>
    <name evidence="1" type="ORF">PAEG_LOCUS6376</name>
</gene>
<evidence type="ECO:0000313" key="1">
    <source>
        <dbReference type="EMBL" id="CAH2218587.1"/>
    </source>
</evidence>
<comment type="caution">
    <text evidence="1">The sequence shown here is derived from an EMBL/GenBank/DDBJ whole genome shotgun (WGS) entry which is preliminary data.</text>
</comment>
<accession>A0A8S4QST8</accession>
<keyword evidence="2" id="KW-1185">Reference proteome</keyword>
<dbReference type="OrthoDB" id="7418599at2759"/>
<dbReference type="Proteomes" id="UP000838756">
    <property type="component" value="Unassembled WGS sequence"/>
</dbReference>
<proteinExistence type="predicted"/>
<protein>
    <submittedName>
        <fullName evidence="1">Jg13581 protein</fullName>
    </submittedName>
</protein>
<dbReference type="EMBL" id="CAKXAJ010019785">
    <property type="protein sequence ID" value="CAH2218587.1"/>
    <property type="molecule type" value="Genomic_DNA"/>
</dbReference>
<evidence type="ECO:0000313" key="2">
    <source>
        <dbReference type="Proteomes" id="UP000838756"/>
    </source>
</evidence>
<name>A0A8S4QST8_9NEOP</name>
<organism evidence="1 2">
    <name type="scientific">Pararge aegeria aegeria</name>
    <dbReference type="NCBI Taxonomy" id="348720"/>
    <lineage>
        <taxon>Eukaryota</taxon>
        <taxon>Metazoa</taxon>
        <taxon>Ecdysozoa</taxon>
        <taxon>Arthropoda</taxon>
        <taxon>Hexapoda</taxon>
        <taxon>Insecta</taxon>
        <taxon>Pterygota</taxon>
        <taxon>Neoptera</taxon>
        <taxon>Endopterygota</taxon>
        <taxon>Lepidoptera</taxon>
        <taxon>Glossata</taxon>
        <taxon>Ditrysia</taxon>
        <taxon>Papilionoidea</taxon>
        <taxon>Nymphalidae</taxon>
        <taxon>Satyrinae</taxon>
        <taxon>Satyrini</taxon>
        <taxon>Parargina</taxon>
        <taxon>Pararge</taxon>
    </lineage>
</organism>
<dbReference type="AlphaFoldDB" id="A0A8S4QST8"/>
<reference evidence="1" key="1">
    <citation type="submission" date="2022-03" db="EMBL/GenBank/DDBJ databases">
        <authorList>
            <person name="Lindestad O."/>
        </authorList>
    </citation>
    <scope>NUCLEOTIDE SEQUENCE</scope>
</reference>